<keyword evidence="1" id="KW-0732">Signal</keyword>
<accession>A0A1G1Y9A2</accession>
<dbReference type="AlphaFoldDB" id="A0A1G1Y9A2"/>
<feature type="chain" id="PRO_5009581500" evidence="1">
    <location>
        <begin position="29"/>
        <end position="118"/>
    </location>
</feature>
<dbReference type="EMBL" id="MHIF01000013">
    <property type="protein sequence ID" value="OGY48406.1"/>
    <property type="molecule type" value="Genomic_DNA"/>
</dbReference>
<evidence type="ECO:0000256" key="1">
    <source>
        <dbReference type="SAM" id="SignalP"/>
    </source>
</evidence>
<proteinExistence type="predicted"/>
<protein>
    <submittedName>
        <fullName evidence="2">Uncharacterized protein</fullName>
    </submittedName>
</protein>
<evidence type="ECO:0000313" key="2">
    <source>
        <dbReference type="EMBL" id="OGY48406.1"/>
    </source>
</evidence>
<organism evidence="2 3">
    <name type="scientific">Candidatus Buchananbacteria bacterium RIFCSPHIGHO2_01_FULL_46_12</name>
    <dbReference type="NCBI Taxonomy" id="1797536"/>
    <lineage>
        <taxon>Bacteria</taxon>
        <taxon>Candidatus Buchananiibacteriota</taxon>
    </lineage>
</organism>
<sequence length="118" mass="13258">MKNRKFFATVLFSLLISALFFNLRPVQADSSFTLNLSVKDGIMTAAAGARTADGKTEVKNTYDSGQYVLLIEEKTGDGNRKACFVKKDEKDKAHCQTKGYLIDQATYRRLAEYFPVVF</sequence>
<evidence type="ECO:0000313" key="3">
    <source>
        <dbReference type="Proteomes" id="UP000178432"/>
    </source>
</evidence>
<dbReference type="Proteomes" id="UP000178432">
    <property type="component" value="Unassembled WGS sequence"/>
</dbReference>
<feature type="signal peptide" evidence="1">
    <location>
        <begin position="1"/>
        <end position="28"/>
    </location>
</feature>
<comment type="caution">
    <text evidence="2">The sequence shown here is derived from an EMBL/GenBank/DDBJ whole genome shotgun (WGS) entry which is preliminary data.</text>
</comment>
<reference evidence="2 3" key="1">
    <citation type="journal article" date="2016" name="Nat. Commun.">
        <title>Thousands of microbial genomes shed light on interconnected biogeochemical processes in an aquifer system.</title>
        <authorList>
            <person name="Anantharaman K."/>
            <person name="Brown C.T."/>
            <person name="Hug L.A."/>
            <person name="Sharon I."/>
            <person name="Castelle C.J."/>
            <person name="Probst A.J."/>
            <person name="Thomas B.C."/>
            <person name="Singh A."/>
            <person name="Wilkins M.J."/>
            <person name="Karaoz U."/>
            <person name="Brodie E.L."/>
            <person name="Williams K.H."/>
            <person name="Hubbard S.S."/>
            <person name="Banfield J.F."/>
        </authorList>
    </citation>
    <scope>NUCLEOTIDE SEQUENCE [LARGE SCALE GENOMIC DNA]</scope>
</reference>
<gene>
    <name evidence="2" type="ORF">A2663_01605</name>
</gene>
<name>A0A1G1Y9A2_9BACT</name>